<comment type="subcellular location">
    <subcellularLocation>
        <location evidence="1">Secreted</location>
    </subcellularLocation>
</comment>
<proteinExistence type="inferred from homology"/>
<evidence type="ECO:0000256" key="5">
    <source>
        <dbReference type="SAM" id="SignalP"/>
    </source>
</evidence>
<dbReference type="PRINTS" id="PR00821">
    <property type="entry name" value="TAGLIPASE"/>
</dbReference>
<dbReference type="InterPro" id="IPR000734">
    <property type="entry name" value="TAG_lipase"/>
</dbReference>
<evidence type="ECO:0000256" key="4">
    <source>
        <dbReference type="RuleBase" id="RU004262"/>
    </source>
</evidence>
<dbReference type="GO" id="GO:0016042">
    <property type="term" value="P:lipid catabolic process"/>
    <property type="evidence" value="ECO:0007669"/>
    <property type="project" value="TreeGrafter"/>
</dbReference>
<organism evidence="7 8">
    <name type="scientific">Daphnia galeata</name>
    <dbReference type="NCBI Taxonomy" id="27404"/>
    <lineage>
        <taxon>Eukaryota</taxon>
        <taxon>Metazoa</taxon>
        <taxon>Ecdysozoa</taxon>
        <taxon>Arthropoda</taxon>
        <taxon>Crustacea</taxon>
        <taxon>Branchiopoda</taxon>
        <taxon>Diplostraca</taxon>
        <taxon>Cladocera</taxon>
        <taxon>Anomopoda</taxon>
        <taxon>Daphniidae</taxon>
        <taxon>Daphnia</taxon>
    </lineage>
</organism>
<dbReference type="OrthoDB" id="199913at2759"/>
<keyword evidence="3" id="KW-0964">Secreted</keyword>
<dbReference type="AlphaFoldDB" id="A0A8J2RP84"/>
<feature type="domain" description="Lipase" evidence="6">
    <location>
        <begin position="55"/>
        <end position="349"/>
    </location>
</feature>
<dbReference type="GO" id="GO:0016298">
    <property type="term" value="F:lipase activity"/>
    <property type="evidence" value="ECO:0007669"/>
    <property type="project" value="InterPro"/>
</dbReference>
<reference evidence="7" key="1">
    <citation type="submission" date="2021-11" db="EMBL/GenBank/DDBJ databases">
        <authorList>
            <person name="Schell T."/>
        </authorList>
    </citation>
    <scope>NUCLEOTIDE SEQUENCE</scope>
    <source>
        <strain evidence="7">M5</strain>
    </source>
</reference>
<dbReference type="Gene3D" id="3.40.50.1820">
    <property type="entry name" value="alpha/beta hydrolase"/>
    <property type="match status" value="1"/>
</dbReference>
<evidence type="ECO:0000313" key="7">
    <source>
        <dbReference type="EMBL" id="CAH0106147.1"/>
    </source>
</evidence>
<keyword evidence="8" id="KW-1185">Reference proteome</keyword>
<keyword evidence="5" id="KW-0732">Signal</keyword>
<dbReference type="InterPro" id="IPR033906">
    <property type="entry name" value="Lipase_N"/>
</dbReference>
<evidence type="ECO:0000256" key="2">
    <source>
        <dbReference type="ARBA" id="ARBA00010701"/>
    </source>
</evidence>
<feature type="chain" id="PRO_5035157819" description="Lipase domain-containing protein" evidence="5">
    <location>
        <begin position="18"/>
        <end position="352"/>
    </location>
</feature>
<dbReference type="InterPro" id="IPR013818">
    <property type="entry name" value="Lipase"/>
</dbReference>
<dbReference type="EMBL" id="CAKKLH010000223">
    <property type="protein sequence ID" value="CAH0106147.1"/>
    <property type="molecule type" value="Genomic_DNA"/>
</dbReference>
<dbReference type="GO" id="GO:0005615">
    <property type="term" value="C:extracellular space"/>
    <property type="evidence" value="ECO:0007669"/>
    <property type="project" value="TreeGrafter"/>
</dbReference>
<comment type="similarity">
    <text evidence="2 4">Belongs to the AB hydrolase superfamily. Lipase family.</text>
</comment>
<name>A0A8J2RP84_9CRUS</name>
<accession>A0A8J2RP84</accession>
<dbReference type="PANTHER" id="PTHR11610">
    <property type="entry name" value="LIPASE"/>
    <property type="match status" value="1"/>
</dbReference>
<evidence type="ECO:0000313" key="8">
    <source>
        <dbReference type="Proteomes" id="UP000789390"/>
    </source>
</evidence>
<sequence>MKLFVFLLVAICDRSSSQTIGATVGASIGDILVPQKDTLSNRVISFIASHIFNSNIAPQLNDVRFYLWTRSNPNFGLQLLTNRPDVLNVSTFDRLRPVKVLIHGFGGNGTTDRFVSKARASYLLLGDFNVITVDWSSLAEYPNYARAAVSTTPVGIYVANFLDFLISQGTSPSLFHVIGYSLGAHVAGSAGNSIRLGRLPRITGLEPASGGYERIEKLRSLSSSDADFVDVIHTNAANVLGLGTTSPIGHADFYPNGGRWQYGCLWNTEYDSLIHCSHGRSTHYFIESILAGPKKFLSSRCPSYLKFNLGICGNCQDPIDSYNCISMGEFASPTANGIYFLYTNPTAPYSLE</sequence>
<gene>
    <name evidence="7" type="ORF">DGAL_LOCUS9298</name>
</gene>
<comment type="caution">
    <text evidence="7">The sequence shown here is derived from an EMBL/GenBank/DDBJ whole genome shotgun (WGS) entry which is preliminary data.</text>
</comment>
<feature type="signal peptide" evidence="5">
    <location>
        <begin position="1"/>
        <end position="17"/>
    </location>
</feature>
<dbReference type="CDD" id="cd00707">
    <property type="entry name" value="Pancreat_lipase_like"/>
    <property type="match status" value="1"/>
</dbReference>
<dbReference type="Pfam" id="PF00151">
    <property type="entry name" value="Lipase"/>
    <property type="match status" value="1"/>
</dbReference>
<evidence type="ECO:0000259" key="6">
    <source>
        <dbReference type="Pfam" id="PF00151"/>
    </source>
</evidence>
<dbReference type="FunFam" id="3.40.50.1820:FF:000076">
    <property type="entry name" value="phospholipase A1"/>
    <property type="match status" value="1"/>
</dbReference>
<dbReference type="InterPro" id="IPR029058">
    <property type="entry name" value="AB_hydrolase_fold"/>
</dbReference>
<dbReference type="PANTHER" id="PTHR11610:SF190">
    <property type="entry name" value="VITELLOGENIN-3-LIKE PROTEIN"/>
    <property type="match status" value="1"/>
</dbReference>
<evidence type="ECO:0000256" key="1">
    <source>
        <dbReference type="ARBA" id="ARBA00004613"/>
    </source>
</evidence>
<dbReference type="SUPFAM" id="SSF53474">
    <property type="entry name" value="alpha/beta-Hydrolases"/>
    <property type="match status" value="1"/>
</dbReference>
<dbReference type="Proteomes" id="UP000789390">
    <property type="component" value="Unassembled WGS sequence"/>
</dbReference>
<protein>
    <recommendedName>
        <fullName evidence="6">Lipase domain-containing protein</fullName>
    </recommendedName>
</protein>
<evidence type="ECO:0000256" key="3">
    <source>
        <dbReference type="ARBA" id="ARBA00022525"/>
    </source>
</evidence>